<protein>
    <submittedName>
        <fullName evidence="1">MarR family transcriptional regulator</fullName>
    </submittedName>
</protein>
<evidence type="ECO:0000313" key="2">
    <source>
        <dbReference type="Proteomes" id="UP000595814"/>
    </source>
</evidence>
<keyword evidence="2" id="KW-1185">Reference proteome</keyword>
<accession>A0AC61MRG7</accession>
<dbReference type="Proteomes" id="UP000595814">
    <property type="component" value="Chromosome"/>
</dbReference>
<proteinExistence type="predicted"/>
<gene>
    <name evidence="1" type="ORF">JFY71_01495</name>
</gene>
<reference evidence="1 2" key="1">
    <citation type="journal article" date="2022" name="Int. J. Syst. Evol. Microbiol.">
        <title>Miniphocaeibacter halophilus sp. nov., an ammonium-tolerant acetate-producing bacterium isolated from a biogas system.</title>
        <authorList>
            <person name="Schnurer A."/>
            <person name="Singh A."/>
            <person name="Bi S."/>
            <person name="Qiao W."/>
            <person name="Westerholm M."/>
        </authorList>
    </citation>
    <scope>NUCLEOTIDE SEQUENCE [LARGE SCALE GENOMIC DNA]</scope>
    <source>
        <strain evidence="1 2">AMB_01</strain>
    </source>
</reference>
<name>A0AC61MRG7_9FIRM</name>
<organism evidence="1 2">
    <name type="scientific">Miniphocaeibacter halophilus</name>
    <dbReference type="NCBI Taxonomy" id="2931922"/>
    <lineage>
        <taxon>Bacteria</taxon>
        <taxon>Bacillati</taxon>
        <taxon>Bacillota</taxon>
        <taxon>Tissierellia</taxon>
        <taxon>Tissierellales</taxon>
        <taxon>Peptoniphilaceae</taxon>
        <taxon>Miniphocaeibacter</taxon>
    </lineage>
</organism>
<dbReference type="EMBL" id="CP066744">
    <property type="protein sequence ID" value="QQK08240.1"/>
    <property type="molecule type" value="Genomic_DNA"/>
</dbReference>
<sequence>MLCEVISKYFNNLDSYLNDEKSPRDYGSGQLLYQSEINFINAIYNNPESNAMELSKKLNITRGAVTQYGNKLEEKGIVSRYLKEGNKKEKYYKLTDLGYKVVSGYIQYHKNANKEICNYLSSLTPEEISIITEFLDRISDLPVTKCNFDSGKCYFDNELLKEVI</sequence>
<evidence type="ECO:0000313" key="1">
    <source>
        <dbReference type="EMBL" id="QQK08240.1"/>
    </source>
</evidence>